<keyword evidence="9 10" id="KW-0472">Membrane</keyword>
<name>A0ABR4XIP6_9PORP</name>
<evidence type="ECO:0000256" key="4">
    <source>
        <dbReference type="ARBA" id="ARBA00022692"/>
    </source>
</evidence>
<evidence type="ECO:0000256" key="6">
    <source>
        <dbReference type="ARBA" id="ARBA00022741"/>
    </source>
</evidence>
<feature type="transmembrane region" description="Helical" evidence="10">
    <location>
        <begin position="36"/>
        <end position="53"/>
    </location>
</feature>
<evidence type="ECO:0000256" key="3">
    <source>
        <dbReference type="ARBA" id="ARBA00022679"/>
    </source>
</evidence>
<dbReference type="Proteomes" id="UP000030101">
    <property type="component" value="Unassembled WGS sequence"/>
</dbReference>
<accession>A0ABR4XIP6</accession>
<evidence type="ECO:0000259" key="11">
    <source>
        <dbReference type="PROSITE" id="PS51794"/>
    </source>
</evidence>
<dbReference type="InterPro" id="IPR036888">
    <property type="entry name" value="DNA_integrity_DisA_N_sf"/>
</dbReference>
<keyword evidence="7 10" id="KW-0067">ATP-binding</keyword>
<dbReference type="HAMAP" id="MF_01499">
    <property type="entry name" value="DacA"/>
    <property type="match status" value="1"/>
</dbReference>
<keyword evidence="4 10" id="KW-0812">Transmembrane</keyword>
<sequence length="254" mass="28067">MSWFQFGIKDFIDILLVTILMYQVQKSLRSSGSKTLFYGLLAFLVISMVVSFLKMRLLGSILDFVSTGGVVLVVILFQDDIKRFLTLLGSRGRWSHLFKVFLKGADNNTQVTAEIAAITLACLNMSRKKSGALIVIKQKDGLEQYEHTGERIDAAVNARLIENIFFKNSPLHDGAMIISGKRIVSAGSILPVSHSSEIPKEMGLRHRSGLGMATATDAKVIIISEERGKISIAHKGVLTPNISTEDLQKFLQQK</sequence>
<dbReference type="InterPro" id="IPR050338">
    <property type="entry name" value="DisA"/>
</dbReference>
<evidence type="ECO:0000256" key="9">
    <source>
        <dbReference type="ARBA" id="ARBA00023136"/>
    </source>
</evidence>
<comment type="subunit">
    <text evidence="10">Probably a homodimer.</text>
</comment>
<comment type="caution">
    <text evidence="12">The sequence shown here is derived from an EMBL/GenBank/DDBJ whole genome shotgun (WGS) entry which is preliminary data.</text>
</comment>
<dbReference type="Pfam" id="PF19293">
    <property type="entry name" value="CdaA_N"/>
    <property type="match status" value="1"/>
</dbReference>
<dbReference type="EC" id="2.7.7.85" evidence="10"/>
<comment type="catalytic activity">
    <reaction evidence="1 10">
        <text>2 ATP = 3',3'-c-di-AMP + 2 diphosphate</text>
        <dbReference type="Rhea" id="RHEA:35655"/>
        <dbReference type="ChEBI" id="CHEBI:30616"/>
        <dbReference type="ChEBI" id="CHEBI:33019"/>
        <dbReference type="ChEBI" id="CHEBI:71500"/>
        <dbReference type="EC" id="2.7.7.85"/>
    </reaction>
</comment>
<evidence type="ECO:0000256" key="1">
    <source>
        <dbReference type="ARBA" id="ARBA00000877"/>
    </source>
</evidence>
<evidence type="ECO:0000256" key="10">
    <source>
        <dbReference type="HAMAP-Rule" id="MF_01499"/>
    </source>
</evidence>
<feature type="domain" description="DAC" evidence="11">
    <location>
        <begin position="78"/>
        <end position="244"/>
    </location>
</feature>
<evidence type="ECO:0000256" key="2">
    <source>
        <dbReference type="ARBA" id="ARBA00022475"/>
    </source>
</evidence>
<keyword evidence="13" id="KW-1185">Reference proteome</keyword>
<reference evidence="12 13" key="1">
    <citation type="submission" date="2014-08" db="EMBL/GenBank/DDBJ databases">
        <title>Porphyromonas canoris strain:OH2762 Genome sequencing.</title>
        <authorList>
            <person name="Wallis C."/>
            <person name="Deusch O."/>
            <person name="O'Flynn C."/>
            <person name="Davis I."/>
            <person name="Jospin G."/>
            <person name="Darling A.E."/>
            <person name="Coil D.A."/>
            <person name="Alexiev A."/>
            <person name="Horsfall A."/>
            <person name="Kirkwood N."/>
            <person name="Harris S."/>
            <person name="Eisen J.A."/>
        </authorList>
    </citation>
    <scope>NUCLEOTIDE SEQUENCE [LARGE SCALE GENOMIC DNA]</scope>
    <source>
        <strain evidence="13">COT-108 OH2762</strain>
    </source>
</reference>
<comment type="function">
    <text evidence="10">Catalyzes the condensation of 2 ATP molecules into cyclic di-AMP (c-di-AMP), a second messenger used to regulate differing processes in different bacteria.</text>
</comment>
<evidence type="ECO:0000256" key="7">
    <source>
        <dbReference type="ARBA" id="ARBA00022840"/>
    </source>
</evidence>
<dbReference type="PANTHER" id="PTHR34185">
    <property type="entry name" value="DIADENYLATE CYCLASE"/>
    <property type="match status" value="1"/>
</dbReference>
<dbReference type="Gene3D" id="3.40.1700.10">
    <property type="entry name" value="DNA integrity scanning protein, DisA, N-terminal domain"/>
    <property type="match status" value="1"/>
</dbReference>
<comment type="similarity">
    <text evidence="10">Belongs to the adenylate cyclase family. DacA/CdaA subfamily.</text>
</comment>
<dbReference type="EMBL" id="JQZV01000013">
    <property type="protein sequence ID" value="KGN91584.1"/>
    <property type="molecule type" value="Genomic_DNA"/>
</dbReference>
<dbReference type="InterPro" id="IPR045585">
    <property type="entry name" value="CdaA_N"/>
</dbReference>
<evidence type="ECO:0000313" key="12">
    <source>
        <dbReference type="EMBL" id="KGN91584.1"/>
    </source>
</evidence>
<gene>
    <name evidence="10" type="primary">dacA</name>
    <name evidence="12" type="ORF">HQ43_05560</name>
</gene>
<evidence type="ECO:0000313" key="13">
    <source>
        <dbReference type="Proteomes" id="UP000030101"/>
    </source>
</evidence>
<dbReference type="Pfam" id="PF02457">
    <property type="entry name" value="DAC"/>
    <property type="match status" value="1"/>
</dbReference>
<dbReference type="PROSITE" id="PS51794">
    <property type="entry name" value="DAC"/>
    <property type="match status" value="1"/>
</dbReference>
<dbReference type="SUPFAM" id="SSF143597">
    <property type="entry name" value="YojJ-like"/>
    <property type="match status" value="1"/>
</dbReference>
<dbReference type="PANTHER" id="PTHR34185:SF1">
    <property type="entry name" value="DIADENYLATE CYCLASE"/>
    <property type="match status" value="1"/>
</dbReference>
<feature type="transmembrane region" description="Helical" evidence="10">
    <location>
        <begin position="59"/>
        <end position="77"/>
    </location>
</feature>
<evidence type="ECO:0000256" key="8">
    <source>
        <dbReference type="ARBA" id="ARBA00022989"/>
    </source>
</evidence>
<dbReference type="PIRSF" id="PIRSF004793">
    <property type="entry name" value="UCP004793"/>
    <property type="match status" value="1"/>
</dbReference>
<evidence type="ECO:0000256" key="5">
    <source>
        <dbReference type="ARBA" id="ARBA00022695"/>
    </source>
</evidence>
<keyword evidence="2 10" id="KW-1003">Cell membrane</keyword>
<dbReference type="InterPro" id="IPR034701">
    <property type="entry name" value="CdaA"/>
</dbReference>
<organism evidence="12 13">
    <name type="scientific">Porphyromonas canoris</name>
    <dbReference type="NCBI Taxonomy" id="36875"/>
    <lineage>
        <taxon>Bacteria</taxon>
        <taxon>Pseudomonadati</taxon>
        <taxon>Bacteroidota</taxon>
        <taxon>Bacteroidia</taxon>
        <taxon>Bacteroidales</taxon>
        <taxon>Porphyromonadaceae</taxon>
        <taxon>Porphyromonas</taxon>
    </lineage>
</organism>
<keyword evidence="5 10" id="KW-0548">Nucleotidyltransferase</keyword>
<dbReference type="InterPro" id="IPR014046">
    <property type="entry name" value="C-di-AMP_synthase"/>
</dbReference>
<dbReference type="RefSeq" id="WP_036790775.1">
    <property type="nucleotide sequence ID" value="NZ_JQZV01000013.1"/>
</dbReference>
<proteinExistence type="inferred from homology"/>
<protein>
    <recommendedName>
        <fullName evidence="10">Diadenylate cyclase</fullName>
        <shortName evidence="10">DAC</shortName>
        <ecNumber evidence="10">2.7.7.85</ecNumber>
    </recommendedName>
    <alternativeName>
        <fullName evidence="10">Cyclic-di-AMP synthase</fullName>
        <shortName evidence="10">c-di-AMP synthase</shortName>
    </alternativeName>
</protein>
<keyword evidence="8 10" id="KW-1133">Transmembrane helix</keyword>
<dbReference type="InterPro" id="IPR003390">
    <property type="entry name" value="DNA_integrity_scan_DisA_N"/>
</dbReference>
<keyword evidence="6 10" id="KW-0547">Nucleotide-binding</keyword>
<dbReference type="NCBIfam" id="TIGR00159">
    <property type="entry name" value="diadenylate cyclase CdaA"/>
    <property type="match status" value="1"/>
</dbReference>
<comment type="caution">
    <text evidence="10">Lacks conserved residue(s) required for the propagation of feature annotation.</text>
</comment>
<keyword evidence="3 10" id="KW-0808">Transferase</keyword>